<reference evidence="2 3" key="1">
    <citation type="submission" date="2019-12" db="EMBL/GenBank/DDBJ databases">
        <title>Complete genome sequence of Streptococcus sp. CNU G2 isolated frome Bos taurus coreanae.</title>
        <authorList>
            <person name="Park S.Y."/>
            <person name="Kim J.H."/>
            <person name="Seo S.W."/>
        </authorList>
    </citation>
    <scope>NUCLEOTIDE SEQUENCE [LARGE SCALE GENOMIC DNA]</scope>
    <source>
        <strain evidence="2 3">CNU G2</strain>
    </source>
</reference>
<evidence type="ECO:0000313" key="2">
    <source>
        <dbReference type="EMBL" id="QIM47326.1"/>
    </source>
</evidence>
<protein>
    <submittedName>
        <fullName evidence="2">KxxxW-cyclized peptide pheromone</fullName>
    </submittedName>
</protein>
<organism evidence="2 3">
    <name type="scientific">Streptococcus ruminicola</name>
    <dbReference type="NCBI Taxonomy" id="2686210"/>
    <lineage>
        <taxon>Bacteria</taxon>
        <taxon>Bacillati</taxon>
        <taxon>Bacillota</taxon>
        <taxon>Bacilli</taxon>
        <taxon>Lactobacillales</taxon>
        <taxon>Streptococcaceae</taxon>
        <taxon>Streptococcus</taxon>
    </lineage>
</organism>
<dbReference type="NCBIfam" id="TIGR04079">
    <property type="entry name" value="phero_cyc_pep"/>
    <property type="match status" value="1"/>
</dbReference>
<dbReference type="InterPro" id="IPR023903">
    <property type="entry name" value="Cyclised_pep"/>
</dbReference>
<evidence type="ECO:0000256" key="1">
    <source>
        <dbReference type="SAM" id="MobiDB-lite"/>
    </source>
</evidence>
<sequence>MSKELEKVLESSSMAKGDGWK</sequence>
<accession>A0A6G8I2M8</accession>
<evidence type="ECO:0000313" key="3">
    <source>
        <dbReference type="Proteomes" id="UP000503166"/>
    </source>
</evidence>
<feature type="region of interest" description="Disordered" evidence="1">
    <location>
        <begin position="1"/>
        <end position="21"/>
    </location>
</feature>
<proteinExistence type="predicted"/>
<name>A0A6G8I2M8_9STRE</name>
<dbReference type="AlphaFoldDB" id="A0A6G8I2M8"/>
<dbReference type="KEGG" id="srum:GPZ88_00515"/>
<dbReference type="Proteomes" id="UP000503166">
    <property type="component" value="Chromosome"/>
</dbReference>
<gene>
    <name evidence="2" type="ORF">GPZ88_00515</name>
</gene>
<dbReference type="EMBL" id="CP046919">
    <property type="protein sequence ID" value="QIM47326.1"/>
    <property type="molecule type" value="Genomic_DNA"/>
</dbReference>